<gene>
    <name evidence="4" type="ORF">NP493_822g01001</name>
</gene>
<comment type="caution">
    <text evidence="4">The sequence shown here is derived from an EMBL/GenBank/DDBJ whole genome shotgun (WGS) entry which is preliminary data.</text>
</comment>
<dbReference type="SMART" id="SM00832">
    <property type="entry name" value="C8"/>
    <property type="match status" value="1"/>
</dbReference>
<dbReference type="SMART" id="SM00216">
    <property type="entry name" value="VWD"/>
    <property type="match status" value="1"/>
</dbReference>
<evidence type="ECO:0000313" key="5">
    <source>
        <dbReference type="Proteomes" id="UP001209878"/>
    </source>
</evidence>
<keyword evidence="1" id="KW-1015">Disulfide bond</keyword>
<protein>
    <recommendedName>
        <fullName evidence="3">VWFD domain-containing protein</fullName>
    </recommendedName>
</protein>
<name>A0AAD9NKZ2_RIDPI</name>
<dbReference type="InterPro" id="IPR050780">
    <property type="entry name" value="Mucin_vWF_Thrombospondin_sf"/>
</dbReference>
<dbReference type="Pfam" id="PF23244">
    <property type="entry name" value="VWF"/>
    <property type="match status" value="1"/>
</dbReference>
<dbReference type="InterPro" id="IPR014853">
    <property type="entry name" value="VWF/SSPO/ZAN-like_Cys-rich_dom"/>
</dbReference>
<evidence type="ECO:0000259" key="3">
    <source>
        <dbReference type="PROSITE" id="PS51233"/>
    </source>
</evidence>
<dbReference type="PROSITE" id="PS51233">
    <property type="entry name" value="VWFD"/>
    <property type="match status" value="1"/>
</dbReference>
<dbReference type="Gene3D" id="2.10.25.10">
    <property type="entry name" value="Laminin"/>
    <property type="match status" value="1"/>
</dbReference>
<dbReference type="CDD" id="cd19941">
    <property type="entry name" value="TIL"/>
    <property type="match status" value="1"/>
</dbReference>
<dbReference type="PANTHER" id="PTHR11339:SF402">
    <property type="entry name" value="VWFD DOMAIN-CONTAINING PROTEIN"/>
    <property type="match status" value="1"/>
</dbReference>
<keyword evidence="5" id="KW-1185">Reference proteome</keyword>
<sequence>MPAECLSDCYPGCQCPAGTFFQDDRCIEASECPCFYQKKEHSPGSIVKIGCNQCECKLGRWHCSQDVCSQTCSVVGYQHFRTFDGKEYEFQGGRCAYTIVTMKSGELSNTKGSLRINYNVEDCTDMAINCIVSVSIRYQYGNETTVVVLQNDFSALINNVEYDQLLENPYHGHFIQVKVVTSLFLMARGFGFRVLFDVNGRVYVTLDPYYINKIEGLCGNMDGDITNEFTSSSGIVSTVSEFGNSYRDAMCKLDANANQNKRPCNIRMSNEQSAETMCKIIGKSPVFDQCTKVMEWKVYRTWCHYDMCARKDTSSNKPLCVIVLALVRECAMYGIIVNWQEDVELFGLCNAIAGVSCSGGLVYKQCNGECNTCRDRQFTQSLCEDSCIEGCHCPADHYMDDHGQCVALDQCTCFDEFDSDTPIKAAGSTARRACNTCDCTDGQWHCGDDACAVAVRCSGTQVYKKFNRCASTCSTYLKREDCPDTTVDGCACPGTPGTDDEQVMSPSVSTTSWLARQCPTEKDVCVSDFVVWVVSHDTGRSTHRVCTQR</sequence>
<evidence type="ECO:0000256" key="1">
    <source>
        <dbReference type="ARBA" id="ARBA00023157"/>
    </source>
</evidence>
<evidence type="ECO:0000313" key="4">
    <source>
        <dbReference type="EMBL" id="KAK2174157.1"/>
    </source>
</evidence>
<dbReference type="EMBL" id="JAODUO010000822">
    <property type="protein sequence ID" value="KAK2174157.1"/>
    <property type="molecule type" value="Genomic_DNA"/>
</dbReference>
<proteinExistence type="predicted"/>
<dbReference type="Pfam" id="PF00094">
    <property type="entry name" value="VWD"/>
    <property type="match status" value="1"/>
</dbReference>
<dbReference type="InterPro" id="IPR002919">
    <property type="entry name" value="TIL_dom"/>
</dbReference>
<evidence type="ECO:0000256" key="2">
    <source>
        <dbReference type="ARBA" id="ARBA00023180"/>
    </source>
</evidence>
<dbReference type="AlphaFoldDB" id="A0AAD9NKZ2"/>
<feature type="domain" description="VWFD" evidence="3">
    <location>
        <begin position="70"/>
        <end position="254"/>
    </location>
</feature>
<dbReference type="InterPro" id="IPR001846">
    <property type="entry name" value="VWF_type-D"/>
</dbReference>
<dbReference type="SUPFAM" id="SSF57567">
    <property type="entry name" value="Serine protease inhibitors"/>
    <property type="match status" value="1"/>
</dbReference>
<keyword evidence="2" id="KW-0325">Glycoprotein</keyword>
<dbReference type="PANTHER" id="PTHR11339">
    <property type="entry name" value="EXTRACELLULAR MATRIX GLYCOPROTEIN RELATED"/>
    <property type="match status" value="1"/>
</dbReference>
<dbReference type="Pfam" id="PF01826">
    <property type="entry name" value="TIL"/>
    <property type="match status" value="1"/>
</dbReference>
<organism evidence="4 5">
    <name type="scientific">Ridgeia piscesae</name>
    <name type="common">Tubeworm</name>
    <dbReference type="NCBI Taxonomy" id="27915"/>
    <lineage>
        <taxon>Eukaryota</taxon>
        <taxon>Metazoa</taxon>
        <taxon>Spiralia</taxon>
        <taxon>Lophotrochozoa</taxon>
        <taxon>Annelida</taxon>
        <taxon>Polychaeta</taxon>
        <taxon>Sedentaria</taxon>
        <taxon>Canalipalpata</taxon>
        <taxon>Sabellida</taxon>
        <taxon>Siboglinidae</taxon>
        <taxon>Ridgeia</taxon>
    </lineage>
</organism>
<reference evidence="4" key="1">
    <citation type="journal article" date="2023" name="Mol. Biol. Evol.">
        <title>Third-Generation Sequencing Reveals the Adaptive Role of the Epigenome in Three Deep-Sea Polychaetes.</title>
        <authorList>
            <person name="Perez M."/>
            <person name="Aroh O."/>
            <person name="Sun Y."/>
            <person name="Lan Y."/>
            <person name="Juniper S.K."/>
            <person name="Young C.R."/>
            <person name="Angers B."/>
            <person name="Qian P.Y."/>
        </authorList>
    </citation>
    <scope>NUCLEOTIDE SEQUENCE</scope>
    <source>
        <strain evidence="4">R07B-5</strain>
    </source>
</reference>
<dbReference type="InterPro" id="IPR036084">
    <property type="entry name" value="Ser_inhib-like_sf"/>
</dbReference>
<dbReference type="Proteomes" id="UP001209878">
    <property type="component" value="Unassembled WGS sequence"/>
</dbReference>
<accession>A0AAD9NKZ2</accession>